<dbReference type="Proteomes" id="UP000775213">
    <property type="component" value="Unassembled WGS sequence"/>
</dbReference>
<sequence>MWIALGFIPPSSDQREIGKDTGEKYFDILVKKLSFDKGDNCYKIHDLLHEWARFVSAQERLRVADCDEPLLYIYAPCLKLISEAIGYVSRPRYLNILQTLTPRSLSNLYHLQFNWKAKLSSITRWIYVKNENGFRIIELEHMNELRRLKKKGGGKKDQTSSKCEGCRGGLQCQIVCREVEFY</sequence>
<evidence type="ECO:0000313" key="2">
    <source>
        <dbReference type="EMBL" id="KAH0453389.1"/>
    </source>
</evidence>
<reference evidence="2 3" key="1">
    <citation type="journal article" date="2021" name="Hortic Res">
        <title>Chromosome-scale assembly of the Dendrobium chrysotoxum genome enhances the understanding of orchid evolution.</title>
        <authorList>
            <person name="Zhang Y."/>
            <person name="Zhang G.Q."/>
            <person name="Zhang D."/>
            <person name="Liu X.D."/>
            <person name="Xu X.Y."/>
            <person name="Sun W.H."/>
            <person name="Yu X."/>
            <person name="Zhu X."/>
            <person name="Wang Z.W."/>
            <person name="Zhao X."/>
            <person name="Zhong W.Y."/>
            <person name="Chen H."/>
            <person name="Yin W.L."/>
            <person name="Huang T."/>
            <person name="Niu S.C."/>
            <person name="Liu Z.J."/>
        </authorList>
    </citation>
    <scope>NUCLEOTIDE SEQUENCE [LARGE SCALE GENOMIC DNA]</scope>
    <source>
        <strain evidence="2">Lindl</strain>
    </source>
</reference>
<dbReference type="InterPro" id="IPR058922">
    <property type="entry name" value="WHD_DRP"/>
</dbReference>
<keyword evidence="3" id="KW-1185">Reference proteome</keyword>
<organism evidence="2 3">
    <name type="scientific">Dendrobium chrysotoxum</name>
    <name type="common">Orchid</name>
    <dbReference type="NCBI Taxonomy" id="161865"/>
    <lineage>
        <taxon>Eukaryota</taxon>
        <taxon>Viridiplantae</taxon>
        <taxon>Streptophyta</taxon>
        <taxon>Embryophyta</taxon>
        <taxon>Tracheophyta</taxon>
        <taxon>Spermatophyta</taxon>
        <taxon>Magnoliopsida</taxon>
        <taxon>Liliopsida</taxon>
        <taxon>Asparagales</taxon>
        <taxon>Orchidaceae</taxon>
        <taxon>Epidendroideae</taxon>
        <taxon>Malaxideae</taxon>
        <taxon>Dendrobiinae</taxon>
        <taxon>Dendrobium</taxon>
    </lineage>
</organism>
<comment type="caution">
    <text evidence="2">The sequence shown here is derived from an EMBL/GenBank/DDBJ whole genome shotgun (WGS) entry which is preliminary data.</text>
</comment>
<evidence type="ECO:0000259" key="1">
    <source>
        <dbReference type="Pfam" id="PF23559"/>
    </source>
</evidence>
<dbReference type="Pfam" id="PF23559">
    <property type="entry name" value="WHD_DRP"/>
    <property type="match status" value="1"/>
</dbReference>
<name>A0AAV7FUT3_DENCH</name>
<dbReference type="EMBL" id="JAGFBR010000016">
    <property type="protein sequence ID" value="KAH0453389.1"/>
    <property type="molecule type" value="Genomic_DNA"/>
</dbReference>
<gene>
    <name evidence="2" type="ORF">IEQ34_017713</name>
</gene>
<feature type="domain" description="Disease resistance protein winged helix" evidence="1">
    <location>
        <begin position="1"/>
        <end position="50"/>
    </location>
</feature>
<accession>A0AAV7FUT3</accession>
<protein>
    <recommendedName>
        <fullName evidence="1">Disease resistance protein winged helix domain-containing protein</fullName>
    </recommendedName>
</protein>
<proteinExistence type="predicted"/>
<dbReference type="AlphaFoldDB" id="A0AAV7FUT3"/>
<evidence type="ECO:0000313" key="3">
    <source>
        <dbReference type="Proteomes" id="UP000775213"/>
    </source>
</evidence>